<keyword evidence="5" id="KW-1185">Reference proteome</keyword>
<dbReference type="SUPFAM" id="SSF101898">
    <property type="entry name" value="NHL repeat"/>
    <property type="match status" value="1"/>
</dbReference>
<reference evidence="5" key="1">
    <citation type="journal article" date="2019" name="Int. J. Syst. Evol. Microbiol.">
        <title>The Global Catalogue of Microorganisms (GCM) 10K type strain sequencing project: providing services to taxonomists for standard genome sequencing and annotation.</title>
        <authorList>
            <consortium name="The Broad Institute Genomics Platform"/>
            <consortium name="The Broad Institute Genome Sequencing Center for Infectious Disease"/>
            <person name="Wu L."/>
            <person name="Ma J."/>
        </authorList>
    </citation>
    <scope>NUCLEOTIDE SEQUENCE [LARGE SCALE GENOMIC DNA]</scope>
    <source>
        <strain evidence="5">KCTC 22671</strain>
    </source>
</reference>
<evidence type="ECO:0000256" key="1">
    <source>
        <dbReference type="ARBA" id="ARBA00022729"/>
    </source>
</evidence>
<gene>
    <name evidence="4" type="ORF">ACFS5J_08910</name>
</gene>
<dbReference type="InterPro" id="IPR015943">
    <property type="entry name" value="WD40/YVTN_repeat-like_dom_sf"/>
</dbReference>
<keyword evidence="1" id="KW-0732">Signal</keyword>
<evidence type="ECO:0000259" key="2">
    <source>
        <dbReference type="Pfam" id="PF18962"/>
    </source>
</evidence>
<dbReference type="InterPro" id="IPR011047">
    <property type="entry name" value="Quinoprotein_ADH-like_sf"/>
</dbReference>
<accession>A0ABW5YM39</accession>
<dbReference type="RefSeq" id="WP_379811759.1">
    <property type="nucleotide sequence ID" value="NZ_JBHUPC010000013.1"/>
</dbReference>
<proteinExistence type="predicted"/>
<dbReference type="Proteomes" id="UP001597534">
    <property type="component" value="Unassembled WGS sequence"/>
</dbReference>
<dbReference type="EMBL" id="JBHUPC010000013">
    <property type="protein sequence ID" value="MFD2892128.1"/>
    <property type="molecule type" value="Genomic_DNA"/>
</dbReference>
<dbReference type="InterPro" id="IPR048954">
    <property type="entry name" value="PorZ_N"/>
</dbReference>
<dbReference type="InterPro" id="IPR011110">
    <property type="entry name" value="Reg_prop"/>
</dbReference>
<evidence type="ECO:0000313" key="5">
    <source>
        <dbReference type="Proteomes" id="UP001597534"/>
    </source>
</evidence>
<dbReference type="SUPFAM" id="SSF50998">
    <property type="entry name" value="Quinoprotein alcohol dehydrogenase-like"/>
    <property type="match status" value="1"/>
</dbReference>
<protein>
    <submittedName>
        <fullName evidence="4">Two-component regulator propeller domain-containing protein</fullName>
    </submittedName>
</protein>
<dbReference type="InterPro" id="IPR026444">
    <property type="entry name" value="Secre_tail"/>
</dbReference>
<name>A0ABW5YM39_9FLAO</name>
<evidence type="ECO:0000313" key="4">
    <source>
        <dbReference type="EMBL" id="MFD2892128.1"/>
    </source>
</evidence>
<feature type="domain" description="PorZ N-terminal beta-propeller" evidence="3">
    <location>
        <begin position="43"/>
        <end position="203"/>
    </location>
</feature>
<dbReference type="NCBIfam" id="TIGR04183">
    <property type="entry name" value="Por_Secre_tail"/>
    <property type="match status" value="1"/>
</dbReference>
<comment type="caution">
    <text evidence="4">The sequence shown here is derived from an EMBL/GenBank/DDBJ whole genome shotgun (WGS) entry which is preliminary data.</text>
</comment>
<dbReference type="Pfam" id="PF21544">
    <property type="entry name" value="PorZ_N_b_propeller"/>
    <property type="match status" value="1"/>
</dbReference>
<dbReference type="Pfam" id="PF18962">
    <property type="entry name" value="Por_Secre_tail"/>
    <property type="match status" value="1"/>
</dbReference>
<dbReference type="Gene3D" id="2.130.10.10">
    <property type="entry name" value="YVTN repeat-like/Quinoprotein amine dehydrogenase"/>
    <property type="match status" value="3"/>
</dbReference>
<feature type="domain" description="Secretion system C-terminal sorting" evidence="2">
    <location>
        <begin position="680"/>
        <end position="760"/>
    </location>
</feature>
<evidence type="ECO:0000259" key="3">
    <source>
        <dbReference type="Pfam" id="PF21544"/>
    </source>
</evidence>
<organism evidence="4 5">
    <name type="scientific">Flavobacterium chuncheonense</name>
    <dbReference type="NCBI Taxonomy" id="2026653"/>
    <lineage>
        <taxon>Bacteria</taxon>
        <taxon>Pseudomonadati</taxon>
        <taxon>Bacteroidota</taxon>
        <taxon>Flavobacteriia</taxon>
        <taxon>Flavobacteriales</taxon>
        <taxon>Flavobacteriaceae</taxon>
        <taxon>Flavobacterium</taxon>
    </lineage>
</organism>
<dbReference type="Pfam" id="PF07494">
    <property type="entry name" value="Reg_prop"/>
    <property type="match status" value="1"/>
</dbReference>
<sequence>MKFKIFYLLLLIGNFLFGQENQLWKGYFSYNQIVDLDESVDAIYAGTDNSVFYKKLNDQDVSIYNSVNGLKPESITCVLHSDFLDKVLVGNDNGLLLVVNSDGSIAQKVDIIEEVPVPASKKKINDLYEYDGKVYVATNYGISVFDLSSLEFTITYFISPTGSETEVLQTTVLNNDIYAVTREHGIRKASLSNPFLYDYNQWQTFDAGYWNGIVTFNDELVAMNVDGYTYRYNISGFVQILNQNQLGLRLKTNGNQVVITTSNHVYVLNQQYIQEAHITAIPDYNVVFSAATVVGSILYIGTEKNGLFSTSLLNPTVFENMSPNGPIQNYTFRVKKAPNTLWVVHGDYSRLYNPYPLDEIGVSKYYNDKGWVNIPYEDLLEAKSLSDIAINPNNADEVYITSYFSGLLKFQGDNITLFNSQNTGPNGLETLVLSPPDPNYIDVRINSPSFDKQGNLWVTNSRVNRALKVLRTDGQWQSYNFQGIAPSVASGRYAPMAIDKNNTKWIPAINDGLIAFNDVMNNKFIVINSENGNLPDPDVRCVAIDSRNQLWIGTFKGLRVLPSVDRFLTDNQLSTNAIIIQEGDLAQELFYQQTILDIAVDGANRKWISIADGGVFLVSQNGQQTIYRFDKTNSPLPSNNVVDIEIDGATGEVFFATDKGLVSFLGIATKPSDNLANVFVYPNPVRPEFIGTVKIAGLTDQANVKITDIEGNLVYETTSAGGTIEWDTTAFGKHKVASGVYMVFVATDDGSDTTVKKVMIIR</sequence>